<dbReference type="EMBL" id="CP072801">
    <property type="protein sequence ID" value="QTR48139.1"/>
    <property type="molecule type" value="Genomic_DNA"/>
</dbReference>
<proteinExistence type="predicted"/>
<name>A0ABX7WWT4_9GAMM</name>
<feature type="compositionally biased region" description="Low complexity" evidence="1">
    <location>
        <begin position="34"/>
        <end position="63"/>
    </location>
</feature>
<evidence type="ECO:0000256" key="2">
    <source>
        <dbReference type="SAM" id="SignalP"/>
    </source>
</evidence>
<dbReference type="InterPro" id="IPR014867">
    <property type="entry name" value="Spore_coat_CotH_CotH2/3/7"/>
</dbReference>
<reference evidence="3 4" key="1">
    <citation type="submission" date="2021-04" db="EMBL/GenBank/DDBJ databases">
        <title>Genomics, taxonomy and metabolism of representatives of sulfur bacteria of the genus Thiothrix: Thiothrix fructosivorans QT, Thiothrix unzii A1T and three new species, Thiothrix subterranea sp. nov., Thiothrix litoralis sp. nov. and 'Candidatus Thiothrix anitrata' sp. nov.</title>
        <authorList>
            <person name="Ravin N.V."/>
            <person name="Smolyakov D."/>
            <person name="Rudenko T.S."/>
            <person name="Mardanov A.V."/>
            <person name="Beletsky A.V."/>
            <person name="Markov N.D."/>
            <person name="Fomenkov A.I."/>
            <person name="Roberts R.J."/>
            <person name="Karnachuk O.V."/>
            <person name="Novikov A."/>
            <person name="Grabovich M.Y."/>
        </authorList>
    </citation>
    <scope>NUCLEOTIDE SEQUENCE [LARGE SCALE GENOMIC DNA]</scope>
    <source>
        <strain evidence="3 4">AS</strain>
    </source>
</reference>
<evidence type="ECO:0000256" key="1">
    <source>
        <dbReference type="SAM" id="MobiDB-lite"/>
    </source>
</evidence>
<feature type="chain" id="PRO_5045541162" evidence="2">
    <location>
        <begin position="32"/>
        <end position="530"/>
    </location>
</feature>
<evidence type="ECO:0000313" key="4">
    <source>
        <dbReference type="Proteomes" id="UP000672039"/>
    </source>
</evidence>
<dbReference type="GO" id="GO:0016301">
    <property type="term" value="F:kinase activity"/>
    <property type="evidence" value="ECO:0007669"/>
    <property type="project" value="UniProtKB-KW"/>
</dbReference>
<keyword evidence="2" id="KW-0732">Signal</keyword>
<dbReference type="RefSeq" id="WP_210224360.1">
    <property type="nucleotide sequence ID" value="NZ_CP072801.1"/>
</dbReference>
<evidence type="ECO:0000313" key="3">
    <source>
        <dbReference type="EMBL" id="QTR48139.1"/>
    </source>
</evidence>
<feature type="region of interest" description="Disordered" evidence="1">
    <location>
        <begin position="30"/>
        <end position="63"/>
    </location>
</feature>
<accession>A0ABX7WWT4</accession>
<keyword evidence="4" id="KW-1185">Reference proteome</keyword>
<organism evidence="3 4">
    <name type="scientific">Thiothrix litoralis</name>
    <dbReference type="NCBI Taxonomy" id="2891210"/>
    <lineage>
        <taxon>Bacteria</taxon>
        <taxon>Pseudomonadati</taxon>
        <taxon>Pseudomonadota</taxon>
        <taxon>Gammaproteobacteria</taxon>
        <taxon>Thiotrichales</taxon>
        <taxon>Thiotrichaceae</taxon>
        <taxon>Thiothrix</taxon>
    </lineage>
</organism>
<gene>
    <name evidence="3" type="ORF">J9253_09575</name>
</gene>
<keyword evidence="3" id="KW-0418">Kinase</keyword>
<dbReference type="PANTHER" id="PTHR40050:SF1">
    <property type="entry name" value="INNER SPORE COAT PROTEIN H"/>
    <property type="match status" value="1"/>
</dbReference>
<keyword evidence="3" id="KW-0808">Transferase</keyword>
<sequence length="530" mass="57936">MFNLSSTGHSPDMFRKSLLIMALGSALLASGCNSSSSTTISTADTTTTDTADTTTSTDTTDTTTSTAVVSDADFEATDWTDATHSKSADPNFDEVFNDTQVKRLDFVVTAERWQSMLDNMTTTYGTFGASTTGTTGGAPAGGAAPGGGGVGGAAPVAAQAAAQTLITSDEDQVMVPAEVFYNGKEWYRVGIRFKGNSTLQGSWQSGILKLSFKMDFDEFEDDYPQIDNQRFYGFKKFSLKNNYLDNSQLREKVASEVFKNAGVPVSHTAFYTLYLDHGNGPEYFGLYTLVEEIDDTVIDTQFSSNKGNLYKPEDGSANFVKGTFNADDFEKKTNEDDADWSDIESLFAALHADTATTDPATWRANLEAVFDVDGFLKYLAVNGIIQNWDTYGRMAHNFYLYNNPATGKLTWIPWDNNEALQEGKQQGALALDFANLTSSEWPLIAKIYADTEYKARYNAYLSEVILGAFETNTLQTTYDTYSTLVAPYATTELAGYSFLSNASDFYSDVSALKLHATSRATAVSTYLNNQ</sequence>
<protein>
    <submittedName>
        <fullName evidence="3">CotH kinase family protein</fullName>
    </submittedName>
</protein>
<feature type="signal peptide" evidence="2">
    <location>
        <begin position="1"/>
        <end position="31"/>
    </location>
</feature>
<dbReference type="PANTHER" id="PTHR40050">
    <property type="entry name" value="INNER SPORE COAT PROTEIN H"/>
    <property type="match status" value="1"/>
</dbReference>
<dbReference type="Pfam" id="PF08757">
    <property type="entry name" value="CotH"/>
    <property type="match status" value="1"/>
</dbReference>
<dbReference type="Proteomes" id="UP000672039">
    <property type="component" value="Chromosome"/>
</dbReference>